<organism evidence="3 4">
    <name type="scientific">Actinoallomurus bryophytorum</name>
    <dbReference type="NCBI Taxonomy" id="1490222"/>
    <lineage>
        <taxon>Bacteria</taxon>
        <taxon>Bacillati</taxon>
        <taxon>Actinomycetota</taxon>
        <taxon>Actinomycetes</taxon>
        <taxon>Streptosporangiales</taxon>
        <taxon>Thermomonosporaceae</taxon>
        <taxon>Actinoallomurus</taxon>
    </lineage>
</organism>
<accession>A0A543C1I3</accession>
<feature type="compositionally biased region" description="Polar residues" evidence="1">
    <location>
        <begin position="1"/>
        <end position="13"/>
    </location>
</feature>
<gene>
    <name evidence="3" type="ORF">FB559_8258</name>
</gene>
<feature type="compositionally biased region" description="Basic residues" evidence="1">
    <location>
        <begin position="23"/>
        <end position="32"/>
    </location>
</feature>
<sequence>MAASSETPAQSPTGPGDREPPRSRPKVRRRRRRVIAGTAVIVTAGLVAAGIAVRRTGPQDPGEKIAQPHRAALTLPQPAAGQPRWAVPDHHWTVQDGTLFALGDGVAIIDRTTGKTVFQRPAAHHDRNDTARQGRAVPAGGHIVVFDDKGGITGYH</sequence>
<keyword evidence="2" id="KW-1133">Transmembrane helix</keyword>
<feature type="transmembrane region" description="Helical" evidence="2">
    <location>
        <begin position="34"/>
        <end position="53"/>
    </location>
</feature>
<evidence type="ECO:0000256" key="1">
    <source>
        <dbReference type="SAM" id="MobiDB-lite"/>
    </source>
</evidence>
<dbReference type="InterPro" id="IPR015943">
    <property type="entry name" value="WD40/YVTN_repeat-like_dom_sf"/>
</dbReference>
<keyword evidence="2" id="KW-0472">Membrane</keyword>
<keyword evidence="2" id="KW-0812">Transmembrane</keyword>
<dbReference type="Proteomes" id="UP000316096">
    <property type="component" value="Unassembled WGS sequence"/>
</dbReference>
<name>A0A543C1I3_9ACTN</name>
<reference evidence="3 4" key="1">
    <citation type="submission" date="2019-06" db="EMBL/GenBank/DDBJ databases">
        <title>Sequencing the genomes of 1000 actinobacteria strains.</title>
        <authorList>
            <person name="Klenk H.-P."/>
        </authorList>
    </citation>
    <scope>NUCLEOTIDE SEQUENCE [LARGE SCALE GENOMIC DNA]</scope>
    <source>
        <strain evidence="3 4">DSM 102200</strain>
    </source>
</reference>
<evidence type="ECO:0000256" key="2">
    <source>
        <dbReference type="SAM" id="Phobius"/>
    </source>
</evidence>
<protein>
    <submittedName>
        <fullName evidence="3">Uncharacterized protein</fullName>
    </submittedName>
</protein>
<proteinExistence type="predicted"/>
<dbReference type="RefSeq" id="WP_141962898.1">
    <property type="nucleotide sequence ID" value="NZ_VFOZ01000002.1"/>
</dbReference>
<dbReference type="AlphaFoldDB" id="A0A543C1I3"/>
<keyword evidence="4" id="KW-1185">Reference proteome</keyword>
<evidence type="ECO:0000313" key="3">
    <source>
        <dbReference type="EMBL" id="TQL90939.1"/>
    </source>
</evidence>
<dbReference type="EMBL" id="VFOZ01000002">
    <property type="protein sequence ID" value="TQL90939.1"/>
    <property type="molecule type" value="Genomic_DNA"/>
</dbReference>
<comment type="caution">
    <text evidence="3">The sequence shown here is derived from an EMBL/GenBank/DDBJ whole genome shotgun (WGS) entry which is preliminary data.</text>
</comment>
<dbReference type="Gene3D" id="2.130.10.10">
    <property type="entry name" value="YVTN repeat-like/Quinoprotein amine dehydrogenase"/>
    <property type="match status" value="1"/>
</dbReference>
<evidence type="ECO:0000313" key="4">
    <source>
        <dbReference type="Proteomes" id="UP000316096"/>
    </source>
</evidence>
<feature type="region of interest" description="Disordered" evidence="1">
    <location>
        <begin position="1"/>
        <end position="32"/>
    </location>
</feature>